<dbReference type="SMART" id="SM00953">
    <property type="entry name" value="RES"/>
    <property type="match status" value="1"/>
</dbReference>
<dbReference type="AlphaFoldDB" id="A0A1W9KP86"/>
<name>A0A1W9KP86_9BURK</name>
<sequence length="214" mass="23582">MVEAQHTASTMKIVDTDDEQNLLESLLESSKPGQPAATQGLDYLLATPFRYYPLRGGSRFRTVTDPGVFYGAESVRTASAELGYSRWKFLKDAVDLDKLQPVAHTAFSAEVKTQVIDVRLPPFSAQSAAWLHLTDYSATQALAQVARTAQVGGIHYTSVRDPQPAWCLALLTPQGFAKPKPNPLMQTWWLAVHQDGVTWRRDNASMTFAAAAWG</sequence>
<proteinExistence type="predicted"/>
<feature type="domain" description="RES" evidence="1">
    <location>
        <begin position="48"/>
        <end position="182"/>
    </location>
</feature>
<evidence type="ECO:0000313" key="2">
    <source>
        <dbReference type="EMBL" id="OQW85968.1"/>
    </source>
</evidence>
<comment type="caution">
    <text evidence="2">The sequence shown here is derived from an EMBL/GenBank/DDBJ whole genome shotgun (WGS) entry which is preliminary data.</text>
</comment>
<accession>A0A1W9KP86</accession>
<evidence type="ECO:0000259" key="1">
    <source>
        <dbReference type="SMART" id="SM00953"/>
    </source>
</evidence>
<dbReference type="Pfam" id="PF08808">
    <property type="entry name" value="RES"/>
    <property type="match status" value="1"/>
</dbReference>
<organism evidence="2 3">
    <name type="scientific">Rhodoferax ferrireducens</name>
    <dbReference type="NCBI Taxonomy" id="192843"/>
    <lineage>
        <taxon>Bacteria</taxon>
        <taxon>Pseudomonadati</taxon>
        <taxon>Pseudomonadota</taxon>
        <taxon>Betaproteobacteria</taxon>
        <taxon>Burkholderiales</taxon>
        <taxon>Comamonadaceae</taxon>
        <taxon>Rhodoferax</taxon>
    </lineage>
</organism>
<evidence type="ECO:0000313" key="3">
    <source>
        <dbReference type="Proteomes" id="UP000192505"/>
    </source>
</evidence>
<gene>
    <name evidence="2" type="ORF">BWK72_19650</name>
</gene>
<protein>
    <recommendedName>
        <fullName evidence="1">RES domain-containing protein</fullName>
    </recommendedName>
</protein>
<dbReference type="InterPro" id="IPR014914">
    <property type="entry name" value="RES_dom"/>
</dbReference>
<dbReference type="Proteomes" id="UP000192505">
    <property type="component" value="Unassembled WGS sequence"/>
</dbReference>
<dbReference type="EMBL" id="MTEI01000027">
    <property type="protein sequence ID" value="OQW85968.1"/>
    <property type="molecule type" value="Genomic_DNA"/>
</dbReference>
<reference evidence="2 3" key="1">
    <citation type="submission" date="2017-01" db="EMBL/GenBank/DDBJ databases">
        <title>Novel large sulfur bacteria in the metagenomes of groundwater-fed chemosynthetic microbial mats in the Lake Huron basin.</title>
        <authorList>
            <person name="Sharrar A.M."/>
            <person name="Flood B.E."/>
            <person name="Bailey J.V."/>
            <person name="Jones D.S."/>
            <person name="Biddanda B."/>
            <person name="Ruberg S.A."/>
            <person name="Marcus D.N."/>
            <person name="Dick G.J."/>
        </authorList>
    </citation>
    <scope>NUCLEOTIDE SEQUENCE [LARGE SCALE GENOMIC DNA]</scope>
    <source>
        <strain evidence="2">A7</strain>
    </source>
</reference>